<sequence>MADEMAERMAKYRSHDDERHKFIEEMFQTHQKTIKKLSEVTRDYEMMMDTFRLQADLVKSLEARLKSVQKASFVLVLLDADADGYFFDNPLIANGHDGGIEAANKLRRAIGDKLVSQQPDLEDLPIMIKAYIYLEGARSAFERANLDYLASQLPEFITGFNQVELCDFVCVGSGKDRADEKIRGVFELFLANPTCMHIAFAACHDNGYSRVLEKIDDDAVKKKITLIESFYTGKEFEKLGIRKAKVKGIFRSTLLQSPQKQTAALARKSQNAEVLQSGAQISYSSVAGGSGVSLPKSIGNGEFTAVPINGANGSNVDARKSLDKKIKDGYRFCIAHLLRRECKEPATCPYSHGAELSREELILWKEDMVKGKPGNGFVSKQVR</sequence>
<organism evidence="2 3">
    <name type="scientific">Acrodontium crateriforme</name>
    <dbReference type="NCBI Taxonomy" id="150365"/>
    <lineage>
        <taxon>Eukaryota</taxon>
        <taxon>Fungi</taxon>
        <taxon>Dikarya</taxon>
        <taxon>Ascomycota</taxon>
        <taxon>Pezizomycotina</taxon>
        <taxon>Dothideomycetes</taxon>
        <taxon>Dothideomycetidae</taxon>
        <taxon>Mycosphaerellales</taxon>
        <taxon>Teratosphaeriaceae</taxon>
        <taxon>Acrodontium</taxon>
    </lineage>
</organism>
<dbReference type="Pfam" id="PF25540">
    <property type="entry name" value="DUF7923"/>
    <property type="match status" value="1"/>
</dbReference>
<evidence type="ECO:0000259" key="1">
    <source>
        <dbReference type="Pfam" id="PF25540"/>
    </source>
</evidence>
<proteinExistence type="predicted"/>
<evidence type="ECO:0000313" key="2">
    <source>
        <dbReference type="EMBL" id="WPH03845.1"/>
    </source>
</evidence>
<keyword evidence="3" id="KW-1185">Reference proteome</keyword>
<dbReference type="Proteomes" id="UP001303373">
    <property type="component" value="Chromosome 11"/>
</dbReference>
<reference evidence="2 3" key="1">
    <citation type="submission" date="2023-11" db="EMBL/GenBank/DDBJ databases">
        <title>An acidophilic fungus is an integral part of prey digestion in a carnivorous sundew plant.</title>
        <authorList>
            <person name="Tsai I.J."/>
        </authorList>
    </citation>
    <scope>NUCLEOTIDE SEQUENCE [LARGE SCALE GENOMIC DNA]</scope>
    <source>
        <strain evidence="2">169a</strain>
    </source>
</reference>
<dbReference type="PANTHER" id="PTHR37543:SF1">
    <property type="entry name" value="CCCH ZINC FINGER DNA BINDING PROTEIN (AFU_ORTHOLOGUE AFUA_5G12760)"/>
    <property type="match status" value="1"/>
</dbReference>
<dbReference type="AlphaFoldDB" id="A0AAQ3MA62"/>
<gene>
    <name evidence="2" type="ORF">R9X50_00672800</name>
</gene>
<name>A0AAQ3MA62_9PEZI</name>
<evidence type="ECO:0000313" key="3">
    <source>
        <dbReference type="Proteomes" id="UP001303373"/>
    </source>
</evidence>
<dbReference type="InterPro" id="IPR057683">
    <property type="entry name" value="DUF7923"/>
</dbReference>
<dbReference type="EMBL" id="CP138590">
    <property type="protein sequence ID" value="WPH03845.1"/>
    <property type="molecule type" value="Genomic_DNA"/>
</dbReference>
<dbReference type="PANTHER" id="PTHR37543">
    <property type="entry name" value="CCCH ZINC FINGER DNA BINDING PROTEIN (AFU_ORTHOLOGUE AFUA_5G12760)"/>
    <property type="match status" value="1"/>
</dbReference>
<protein>
    <recommendedName>
        <fullName evidence="1">DUF7923 domain-containing protein</fullName>
    </recommendedName>
</protein>
<accession>A0AAQ3MA62</accession>
<feature type="domain" description="DUF7923" evidence="1">
    <location>
        <begin position="70"/>
        <end position="250"/>
    </location>
</feature>